<name>A0ABR7Z7J7_9PSED</name>
<comment type="caution">
    <text evidence="1">The sequence shown here is derived from an EMBL/GenBank/DDBJ whole genome shotgun (WGS) entry which is preliminary data.</text>
</comment>
<protein>
    <submittedName>
        <fullName evidence="1">Uncharacterized protein</fullName>
    </submittedName>
</protein>
<dbReference type="EMBL" id="JAAOCA010000035">
    <property type="protein sequence ID" value="MBD1601425.1"/>
    <property type="molecule type" value="Genomic_DNA"/>
</dbReference>
<dbReference type="RefSeq" id="WP_190424694.1">
    <property type="nucleotide sequence ID" value="NZ_JAAOCA010000035.1"/>
</dbReference>
<evidence type="ECO:0000313" key="1">
    <source>
        <dbReference type="EMBL" id="MBD1601425.1"/>
    </source>
</evidence>
<sequence length="102" mass="11217">MRVDGFSSHSYPIKRKPRKGLAHIDDDSVIEGVAGEVESEQPVQHQANSRSQAVATLPARAQQQDPFQRTMSTHVAEALASYMTTASFVEWDGEVLGLDVHI</sequence>
<keyword evidence="2" id="KW-1185">Reference proteome</keyword>
<proteinExistence type="predicted"/>
<accession>A0ABR7Z7J7</accession>
<evidence type="ECO:0000313" key="2">
    <source>
        <dbReference type="Proteomes" id="UP000805841"/>
    </source>
</evidence>
<organism evidence="1 2">
    <name type="scientific">Pseudomonas typographi</name>
    <dbReference type="NCBI Taxonomy" id="2715964"/>
    <lineage>
        <taxon>Bacteria</taxon>
        <taxon>Pseudomonadati</taxon>
        <taxon>Pseudomonadota</taxon>
        <taxon>Gammaproteobacteria</taxon>
        <taxon>Pseudomonadales</taxon>
        <taxon>Pseudomonadaceae</taxon>
        <taxon>Pseudomonas</taxon>
    </lineage>
</organism>
<gene>
    <name evidence="1" type="ORF">HAQ05_22370</name>
</gene>
<reference evidence="1 2" key="1">
    <citation type="journal article" date="2020" name="Insects">
        <title>Bacteria Belonging to Pseudomonas typographi sp. nov. from the Bark Beetle Ips typographus Have Genomic Potential to Aid in the Host Ecology.</title>
        <authorList>
            <person name="Peral-Aranega E."/>
            <person name="Saati-Santamaria Z."/>
            <person name="Kolarik M."/>
            <person name="Rivas R."/>
            <person name="Garcia-Fraile P."/>
        </authorList>
    </citation>
    <scope>NUCLEOTIDE SEQUENCE [LARGE SCALE GENOMIC DNA]</scope>
    <source>
        <strain evidence="1 2">CA3A</strain>
    </source>
</reference>
<dbReference type="Proteomes" id="UP000805841">
    <property type="component" value="Unassembled WGS sequence"/>
</dbReference>